<dbReference type="OrthoDB" id="5424058at2759"/>
<evidence type="ECO:0000313" key="3">
    <source>
        <dbReference type="Proteomes" id="UP000772434"/>
    </source>
</evidence>
<protein>
    <recommendedName>
        <fullName evidence="1">DUF6589 domain-containing protein</fullName>
    </recommendedName>
</protein>
<organism evidence="2 3">
    <name type="scientific">Rhodocollybia butyracea</name>
    <dbReference type="NCBI Taxonomy" id="206335"/>
    <lineage>
        <taxon>Eukaryota</taxon>
        <taxon>Fungi</taxon>
        <taxon>Dikarya</taxon>
        <taxon>Basidiomycota</taxon>
        <taxon>Agaricomycotina</taxon>
        <taxon>Agaricomycetes</taxon>
        <taxon>Agaricomycetidae</taxon>
        <taxon>Agaricales</taxon>
        <taxon>Marasmiineae</taxon>
        <taxon>Omphalotaceae</taxon>
        <taxon>Rhodocollybia</taxon>
    </lineage>
</organism>
<keyword evidence="3" id="KW-1185">Reference proteome</keyword>
<dbReference type="EMBL" id="JADNRY010000122">
    <property type="protein sequence ID" value="KAF9064476.1"/>
    <property type="molecule type" value="Genomic_DNA"/>
</dbReference>
<accession>A0A9P5PFT8</accession>
<sequence length="416" mass="47019">MKDLFAKEGRAIQELFTRTKGTTVQQLLSTFSLEDLMAKLQEKAPNILSALAEISNQPERKKDPCRNENLVFAAICAMVAILCSQKANNFQAVISLFLIGSGAAKREMEVFAHAGLCLSYTSAIAHLRNLSQEATKTYREAIQSSFCIALQRLESKDHFDNGCTTTLIQTWDPLTKSTHVPHDDQVLPSPKNIQELTECSIWQLKQIALEVVDGLKHLRSSFGTCPQVDQIDLHVTKQWLLPAMHEEESSIEETIRVYKIILRNLGVTDDFLKKHGLLFNDGDLLTDSLVEAARRNSEAPIEGMKAAIHQFGIFHAKMAGAGLVINEHWGKPNSKHPGAGLWWENNYLNRKNSVADGFRVFCGHDNLDEWADRATKEEFDRVAEDIYKNLFSTWAYEELKKKPYHDTTLENTILYN</sequence>
<reference evidence="2" key="1">
    <citation type="submission" date="2020-11" db="EMBL/GenBank/DDBJ databases">
        <authorList>
            <consortium name="DOE Joint Genome Institute"/>
            <person name="Ahrendt S."/>
            <person name="Riley R."/>
            <person name="Andreopoulos W."/>
            <person name="Labutti K."/>
            <person name="Pangilinan J."/>
            <person name="Ruiz-Duenas F.J."/>
            <person name="Barrasa J.M."/>
            <person name="Sanchez-Garcia M."/>
            <person name="Camarero S."/>
            <person name="Miyauchi S."/>
            <person name="Serrano A."/>
            <person name="Linde D."/>
            <person name="Babiker R."/>
            <person name="Drula E."/>
            <person name="Ayuso-Fernandez I."/>
            <person name="Pacheco R."/>
            <person name="Padilla G."/>
            <person name="Ferreira P."/>
            <person name="Barriuso J."/>
            <person name="Kellner H."/>
            <person name="Castanera R."/>
            <person name="Alfaro M."/>
            <person name="Ramirez L."/>
            <person name="Pisabarro A.G."/>
            <person name="Kuo A."/>
            <person name="Tritt A."/>
            <person name="Lipzen A."/>
            <person name="He G."/>
            <person name="Yan M."/>
            <person name="Ng V."/>
            <person name="Cullen D."/>
            <person name="Martin F."/>
            <person name="Rosso M.-N."/>
            <person name="Henrissat B."/>
            <person name="Hibbett D."/>
            <person name="Martinez A.T."/>
            <person name="Grigoriev I.V."/>
        </authorList>
    </citation>
    <scope>NUCLEOTIDE SEQUENCE</scope>
    <source>
        <strain evidence="2">AH 40177</strain>
    </source>
</reference>
<gene>
    <name evidence="2" type="ORF">BDP27DRAFT_1367142</name>
</gene>
<dbReference type="Pfam" id="PF20231">
    <property type="entry name" value="DUF6589"/>
    <property type="match status" value="1"/>
</dbReference>
<evidence type="ECO:0000259" key="1">
    <source>
        <dbReference type="Pfam" id="PF20231"/>
    </source>
</evidence>
<evidence type="ECO:0000313" key="2">
    <source>
        <dbReference type="EMBL" id="KAF9064476.1"/>
    </source>
</evidence>
<comment type="caution">
    <text evidence="2">The sequence shown here is derived from an EMBL/GenBank/DDBJ whole genome shotgun (WGS) entry which is preliminary data.</text>
</comment>
<dbReference type="InterPro" id="IPR046496">
    <property type="entry name" value="DUF6589"/>
</dbReference>
<feature type="domain" description="DUF6589" evidence="1">
    <location>
        <begin position="179"/>
        <end position="353"/>
    </location>
</feature>
<dbReference type="AlphaFoldDB" id="A0A9P5PFT8"/>
<proteinExistence type="predicted"/>
<dbReference type="Proteomes" id="UP000772434">
    <property type="component" value="Unassembled WGS sequence"/>
</dbReference>
<name>A0A9P5PFT8_9AGAR</name>